<accession>A0A9P6KJX7</accession>
<comment type="caution">
    <text evidence="2">The sequence shown here is derived from an EMBL/GenBank/DDBJ whole genome shotgun (WGS) entry which is preliminary data.</text>
</comment>
<dbReference type="EMBL" id="WJXW01000017">
    <property type="protein sequence ID" value="KAF9729011.1"/>
    <property type="molecule type" value="Genomic_DNA"/>
</dbReference>
<feature type="compositionally biased region" description="Polar residues" evidence="1">
    <location>
        <begin position="11"/>
        <end position="20"/>
    </location>
</feature>
<keyword evidence="3" id="KW-1185">Reference proteome</keyword>
<evidence type="ECO:0000313" key="3">
    <source>
        <dbReference type="Proteomes" id="UP000756921"/>
    </source>
</evidence>
<gene>
    <name evidence="2" type="ORF">PMIN01_12701</name>
</gene>
<organism evidence="2 3">
    <name type="scientific">Paraphaeosphaeria minitans</name>
    <dbReference type="NCBI Taxonomy" id="565426"/>
    <lineage>
        <taxon>Eukaryota</taxon>
        <taxon>Fungi</taxon>
        <taxon>Dikarya</taxon>
        <taxon>Ascomycota</taxon>
        <taxon>Pezizomycotina</taxon>
        <taxon>Dothideomycetes</taxon>
        <taxon>Pleosporomycetidae</taxon>
        <taxon>Pleosporales</taxon>
        <taxon>Massarineae</taxon>
        <taxon>Didymosphaeriaceae</taxon>
        <taxon>Paraphaeosphaeria</taxon>
    </lineage>
</organism>
<protein>
    <submittedName>
        <fullName evidence="2">Uncharacterized protein</fullName>
    </submittedName>
</protein>
<sequence>MFLALSAGKKTPTQGLMSTRPTWASTSRLETRIRNITTPILLNFKASTCTMYAMFATSGVPFCNLAIPSVPPTYAREPLIGYANSRKTDSSTILIKMASRKLCWIPLAAWPPS</sequence>
<evidence type="ECO:0000256" key="1">
    <source>
        <dbReference type="SAM" id="MobiDB-lite"/>
    </source>
</evidence>
<dbReference type="Proteomes" id="UP000756921">
    <property type="component" value="Unassembled WGS sequence"/>
</dbReference>
<evidence type="ECO:0000313" key="2">
    <source>
        <dbReference type="EMBL" id="KAF9729011.1"/>
    </source>
</evidence>
<dbReference type="AlphaFoldDB" id="A0A9P6KJX7"/>
<proteinExistence type="predicted"/>
<reference evidence="2" key="1">
    <citation type="journal article" date="2020" name="Mol. Plant Microbe Interact.">
        <title>Genome Sequence of the Biocontrol Agent Coniothyrium minitans strain Conio (IMI 134523).</title>
        <authorList>
            <person name="Patel D."/>
            <person name="Shittu T.A."/>
            <person name="Baroncelli R."/>
            <person name="Muthumeenakshi S."/>
            <person name="Osborne T.H."/>
            <person name="Janganan T.K."/>
            <person name="Sreenivasaprasad S."/>
        </authorList>
    </citation>
    <scope>NUCLEOTIDE SEQUENCE</scope>
    <source>
        <strain evidence="2">Conio</strain>
    </source>
</reference>
<name>A0A9P6KJX7_9PLEO</name>
<feature type="region of interest" description="Disordered" evidence="1">
    <location>
        <begin position="1"/>
        <end position="20"/>
    </location>
</feature>